<proteinExistence type="inferred from homology"/>
<dbReference type="GO" id="GO:0046872">
    <property type="term" value="F:metal ion binding"/>
    <property type="evidence" value="ECO:0007669"/>
    <property type="project" value="UniProtKB-KW"/>
</dbReference>
<dbReference type="Gene3D" id="1.10.490.10">
    <property type="entry name" value="Globins"/>
    <property type="match status" value="1"/>
</dbReference>
<keyword evidence="5" id="KW-0561">Oxygen transport</keyword>
<keyword evidence="8" id="KW-1185">Reference proteome</keyword>
<evidence type="ECO:0000313" key="8">
    <source>
        <dbReference type="Proteomes" id="UP000230066"/>
    </source>
</evidence>
<evidence type="ECO:0000313" key="7">
    <source>
        <dbReference type="EMBL" id="THD25868.1"/>
    </source>
</evidence>
<reference evidence="7" key="1">
    <citation type="submission" date="2019-03" db="EMBL/GenBank/DDBJ databases">
        <title>Improved annotation for the trematode Fasciola hepatica.</title>
        <authorList>
            <person name="Choi Y.-J."/>
            <person name="Martin J."/>
            <person name="Mitreva M."/>
        </authorList>
    </citation>
    <scope>NUCLEOTIDE SEQUENCE [LARGE SCALE GENOMIC DNA]</scope>
</reference>
<accession>A0A4E0RUV6</accession>
<dbReference type="GO" id="GO:0005576">
    <property type="term" value="C:extracellular region"/>
    <property type="evidence" value="ECO:0007669"/>
    <property type="project" value="InterPro"/>
</dbReference>
<evidence type="ECO:0000256" key="5">
    <source>
        <dbReference type="RuleBase" id="RU000356"/>
    </source>
</evidence>
<evidence type="ECO:0000256" key="3">
    <source>
        <dbReference type="ARBA" id="ARBA00022723"/>
    </source>
</evidence>
<feature type="domain" description="Globin" evidence="6">
    <location>
        <begin position="3"/>
        <end position="149"/>
    </location>
</feature>
<dbReference type="CDD" id="cd01040">
    <property type="entry name" value="Mb-like"/>
    <property type="match status" value="1"/>
</dbReference>
<dbReference type="GO" id="GO:0019825">
    <property type="term" value="F:oxygen binding"/>
    <property type="evidence" value="ECO:0007669"/>
    <property type="project" value="InterPro"/>
</dbReference>
<evidence type="ECO:0000259" key="6">
    <source>
        <dbReference type="PROSITE" id="PS01033"/>
    </source>
</evidence>
<evidence type="ECO:0000256" key="4">
    <source>
        <dbReference type="ARBA" id="ARBA00023004"/>
    </source>
</evidence>
<protein>
    <submittedName>
        <fullName evidence="7">Myoglobin 2</fullName>
    </submittedName>
</protein>
<dbReference type="InterPro" id="IPR002336">
    <property type="entry name" value="Erythrocruorin"/>
</dbReference>
<dbReference type="InterPro" id="IPR044399">
    <property type="entry name" value="Mb-like_M"/>
</dbReference>
<keyword evidence="3" id="KW-0479">Metal-binding</keyword>
<dbReference type="AlphaFoldDB" id="A0A4E0RUV6"/>
<gene>
    <name evidence="7" type="ORF">D915_003341</name>
</gene>
<keyword evidence="2 5" id="KW-0349">Heme</keyword>
<dbReference type="InterPro" id="IPR000971">
    <property type="entry name" value="Globin"/>
</dbReference>
<dbReference type="PRINTS" id="PR00611">
    <property type="entry name" value="ERYTHCRUORIN"/>
</dbReference>
<keyword evidence="1 5" id="KW-0813">Transport</keyword>
<dbReference type="GO" id="GO:0005344">
    <property type="term" value="F:oxygen carrier activity"/>
    <property type="evidence" value="ECO:0007669"/>
    <property type="project" value="UniProtKB-KW"/>
</dbReference>
<dbReference type="InterPro" id="IPR009050">
    <property type="entry name" value="Globin-like_sf"/>
</dbReference>
<dbReference type="SUPFAM" id="SSF46458">
    <property type="entry name" value="Globin-like"/>
    <property type="match status" value="1"/>
</dbReference>
<comment type="similarity">
    <text evidence="5">Belongs to the globin family.</text>
</comment>
<keyword evidence="4" id="KW-0408">Iron</keyword>
<dbReference type="EMBL" id="JXXN02000957">
    <property type="protein sequence ID" value="THD25868.1"/>
    <property type="molecule type" value="Genomic_DNA"/>
</dbReference>
<comment type="caution">
    <text evidence="7">The sequence shown here is derived from an EMBL/GenBank/DDBJ whole genome shotgun (WGS) entry which is preliminary data.</text>
</comment>
<name>A0A4E0RUV6_FASHE</name>
<dbReference type="Proteomes" id="UP000230066">
    <property type="component" value="Unassembled WGS sequence"/>
</dbReference>
<dbReference type="PROSITE" id="PS01033">
    <property type="entry name" value="GLOBIN"/>
    <property type="match status" value="1"/>
</dbReference>
<dbReference type="InterPro" id="IPR012292">
    <property type="entry name" value="Globin/Proto"/>
</dbReference>
<sequence>MAVLTQTQIDSILADLAHHTDTTEHITEMGVSIYKTLFAAHPEYISYFSKLQGLTKDNVGQSEGIRYYGRTLGEELIRLLKAASNPSVLEERIVQGAKDHKARPVTKDQFTGAAPIFIKYFQGQLKKQEDKDAIEKFLLHVMQAIAAKM</sequence>
<dbReference type="Pfam" id="PF00042">
    <property type="entry name" value="Globin"/>
    <property type="match status" value="1"/>
</dbReference>
<organism evidence="7 8">
    <name type="scientific">Fasciola hepatica</name>
    <name type="common">Liver fluke</name>
    <dbReference type="NCBI Taxonomy" id="6192"/>
    <lineage>
        <taxon>Eukaryota</taxon>
        <taxon>Metazoa</taxon>
        <taxon>Spiralia</taxon>
        <taxon>Lophotrochozoa</taxon>
        <taxon>Platyhelminthes</taxon>
        <taxon>Trematoda</taxon>
        <taxon>Digenea</taxon>
        <taxon>Plagiorchiida</taxon>
        <taxon>Echinostomata</taxon>
        <taxon>Echinostomatoidea</taxon>
        <taxon>Fasciolidae</taxon>
        <taxon>Fasciola</taxon>
    </lineage>
</organism>
<evidence type="ECO:0000256" key="1">
    <source>
        <dbReference type="ARBA" id="ARBA00022448"/>
    </source>
</evidence>
<dbReference type="GO" id="GO:0020037">
    <property type="term" value="F:heme binding"/>
    <property type="evidence" value="ECO:0007669"/>
    <property type="project" value="InterPro"/>
</dbReference>
<dbReference type="GO" id="GO:0005833">
    <property type="term" value="C:hemoglobin complex"/>
    <property type="evidence" value="ECO:0007669"/>
    <property type="project" value="InterPro"/>
</dbReference>
<evidence type="ECO:0000256" key="2">
    <source>
        <dbReference type="ARBA" id="ARBA00022617"/>
    </source>
</evidence>